<dbReference type="GO" id="GO:0016787">
    <property type="term" value="F:hydrolase activity"/>
    <property type="evidence" value="ECO:0007669"/>
    <property type="project" value="UniProtKB-KW"/>
</dbReference>
<dbReference type="PANTHER" id="PTHR35797">
    <property type="entry name" value="PROTEASE-RELATED"/>
    <property type="match status" value="1"/>
</dbReference>
<dbReference type="EC" id="3.4.-.-" evidence="3"/>
<sequence length="252" mass="27215">MRAMPVLRGHPLIAFFVLSFVIAWGFVPFGSFGAFAPLVAALIVAPISRGRAGLVELGRRLVRWRVRWYWYALAIGVPVAVHLLAFAVDGTTATVSAGTVLLMFLLRLVNPTDGPLGEEPGWRGFALPGMQTRLSPLATTAILAVVITVWHLPLAFLAEGDPRSNVAIIVVGTVAVTFWYTWLFDHTGGSVLLVVIAHAAEGAVAHEGLLYMLVWLAVAVVLVVVDLRSWLRPAPVEATWAPDVPTTTARVR</sequence>
<feature type="transmembrane region" description="Helical" evidence="1">
    <location>
        <begin position="137"/>
        <end position="158"/>
    </location>
</feature>
<dbReference type="Pfam" id="PF02517">
    <property type="entry name" value="Rce1-like"/>
    <property type="match status" value="1"/>
</dbReference>
<evidence type="ECO:0000256" key="1">
    <source>
        <dbReference type="SAM" id="Phobius"/>
    </source>
</evidence>
<feature type="transmembrane region" description="Helical" evidence="1">
    <location>
        <begin position="7"/>
        <end position="26"/>
    </location>
</feature>
<dbReference type="InterPro" id="IPR042150">
    <property type="entry name" value="MmRce1-like"/>
</dbReference>
<feature type="transmembrane region" description="Helical" evidence="1">
    <location>
        <begin position="165"/>
        <end position="183"/>
    </location>
</feature>
<gene>
    <name evidence="3" type="ORF">ACFPEL_19115</name>
</gene>
<feature type="transmembrane region" description="Helical" evidence="1">
    <location>
        <begin position="32"/>
        <end position="48"/>
    </location>
</feature>
<feature type="domain" description="CAAX prenyl protease 2/Lysostaphin resistance protein A-like" evidence="2">
    <location>
        <begin position="110"/>
        <end position="200"/>
    </location>
</feature>
<reference evidence="4" key="1">
    <citation type="journal article" date="2019" name="Int. J. Syst. Evol. Microbiol.">
        <title>The Global Catalogue of Microorganisms (GCM) 10K type strain sequencing project: providing services to taxonomists for standard genome sequencing and annotation.</title>
        <authorList>
            <consortium name="The Broad Institute Genomics Platform"/>
            <consortium name="The Broad Institute Genome Sequencing Center for Infectious Disease"/>
            <person name="Wu L."/>
            <person name="Ma J."/>
        </authorList>
    </citation>
    <scope>NUCLEOTIDE SEQUENCE [LARGE SCALE GENOMIC DNA]</scope>
    <source>
        <strain evidence="4">CCUG 50347</strain>
    </source>
</reference>
<evidence type="ECO:0000259" key="2">
    <source>
        <dbReference type="Pfam" id="PF02517"/>
    </source>
</evidence>
<feature type="transmembrane region" description="Helical" evidence="1">
    <location>
        <begin position="203"/>
        <end position="225"/>
    </location>
</feature>
<dbReference type="PANTHER" id="PTHR35797:SF1">
    <property type="entry name" value="PROTEASE"/>
    <property type="match status" value="1"/>
</dbReference>
<evidence type="ECO:0000313" key="3">
    <source>
        <dbReference type="EMBL" id="MFC4834532.1"/>
    </source>
</evidence>
<dbReference type="Proteomes" id="UP001595909">
    <property type="component" value="Unassembled WGS sequence"/>
</dbReference>
<comment type="caution">
    <text evidence="3">The sequence shown here is derived from an EMBL/GenBank/DDBJ whole genome shotgun (WGS) entry which is preliminary data.</text>
</comment>
<accession>A0ABV9RMB2</accession>
<keyword evidence="4" id="KW-1185">Reference proteome</keyword>
<keyword evidence="1" id="KW-1133">Transmembrane helix</keyword>
<dbReference type="RefSeq" id="WP_274190634.1">
    <property type="nucleotide sequence ID" value="NZ_BAABHN010000039.1"/>
</dbReference>
<dbReference type="EMBL" id="JBHSIM010000039">
    <property type="protein sequence ID" value="MFC4834532.1"/>
    <property type="molecule type" value="Genomic_DNA"/>
</dbReference>
<evidence type="ECO:0000313" key="4">
    <source>
        <dbReference type="Proteomes" id="UP001595909"/>
    </source>
</evidence>
<organism evidence="3 4">
    <name type="scientific">Actinomycetospora chibensis</name>
    <dbReference type="NCBI Taxonomy" id="663606"/>
    <lineage>
        <taxon>Bacteria</taxon>
        <taxon>Bacillati</taxon>
        <taxon>Actinomycetota</taxon>
        <taxon>Actinomycetes</taxon>
        <taxon>Pseudonocardiales</taxon>
        <taxon>Pseudonocardiaceae</taxon>
        <taxon>Actinomycetospora</taxon>
    </lineage>
</organism>
<keyword evidence="3" id="KW-0378">Hydrolase</keyword>
<feature type="transmembrane region" description="Helical" evidence="1">
    <location>
        <begin position="68"/>
        <end position="88"/>
    </location>
</feature>
<proteinExistence type="predicted"/>
<name>A0ABV9RMB2_9PSEU</name>
<keyword evidence="1" id="KW-0812">Transmembrane</keyword>
<dbReference type="InterPro" id="IPR003675">
    <property type="entry name" value="Rce1/LyrA-like_dom"/>
</dbReference>
<protein>
    <submittedName>
        <fullName evidence="3">CPBP family intramembrane glutamic endopeptidase</fullName>
        <ecNumber evidence="3">3.4.-.-</ecNumber>
    </submittedName>
</protein>
<keyword evidence="1" id="KW-0472">Membrane</keyword>